<feature type="domain" description="AB hydrolase-1" evidence="4">
    <location>
        <begin position="55"/>
        <end position="320"/>
    </location>
</feature>
<dbReference type="SUPFAM" id="SSF53474">
    <property type="entry name" value="alpha/beta-Hydrolases"/>
    <property type="match status" value="1"/>
</dbReference>
<keyword evidence="6" id="KW-1185">Reference proteome</keyword>
<sequence length="335" mass="37796">MSTLRHLVLLAGLLCLTVACQRETPDRVADKLNLVHKGAEMPIWIRGNVASGKMVLFLHGGPGDCAMCYQPYFEALEKTVAVAYWDQRVAGSSSGRVHPDLLTYAQFGEDAYYVVTLLKQQYPDVDLYLLAHSFGVELAWQFLTTGDNQRLVKGAMLVNGIFSTYRWLVQMQAWVLEAARAQGHTAAEQFVTEHPLTPETLATYEWGTLYRHMHDLEGNPVSVYEDKKYVLNYLFASPNTALGMFTHAGAYEGWARHEMLRYDKSTALSDITVPIGLFWGEKDGVVPLGVGLETKALLPEDTEVTWVTFENSWHEPFITESSRFVQEVQAFVNRY</sequence>
<dbReference type="PRINTS" id="PR00793">
    <property type="entry name" value="PROAMNOPTASE"/>
</dbReference>
<dbReference type="Gene3D" id="3.40.50.1820">
    <property type="entry name" value="alpha/beta hydrolase"/>
    <property type="match status" value="1"/>
</dbReference>
<evidence type="ECO:0000256" key="1">
    <source>
        <dbReference type="ARBA" id="ARBA00010088"/>
    </source>
</evidence>
<dbReference type="InterPro" id="IPR000073">
    <property type="entry name" value="AB_hydrolase_1"/>
</dbReference>
<organism evidence="5 6">
    <name type="scientific">Catalinimonas alkaloidigena</name>
    <dbReference type="NCBI Taxonomy" id="1075417"/>
    <lineage>
        <taxon>Bacteria</taxon>
        <taxon>Pseudomonadati</taxon>
        <taxon>Bacteroidota</taxon>
        <taxon>Cytophagia</taxon>
        <taxon>Cytophagales</taxon>
        <taxon>Catalimonadaceae</taxon>
        <taxon>Catalinimonas</taxon>
    </lineage>
</organism>
<comment type="similarity">
    <text evidence="1">Belongs to the peptidase S33 family.</text>
</comment>
<feature type="signal peptide" evidence="3">
    <location>
        <begin position="1"/>
        <end position="21"/>
    </location>
</feature>
<dbReference type="RefSeq" id="WP_089682494.1">
    <property type="nucleotide sequence ID" value="NZ_FNFO01000004.1"/>
</dbReference>
<dbReference type="AlphaFoldDB" id="A0A1G9HEH3"/>
<evidence type="ECO:0000313" key="5">
    <source>
        <dbReference type="EMBL" id="SDL11255.1"/>
    </source>
</evidence>
<evidence type="ECO:0000259" key="4">
    <source>
        <dbReference type="Pfam" id="PF00561"/>
    </source>
</evidence>
<protein>
    <submittedName>
        <fullName evidence="5">Pimeloyl-ACP methyl ester carboxylesterase</fullName>
    </submittedName>
</protein>
<reference evidence="5 6" key="1">
    <citation type="submission" date="2016-10" db="EMBL/GenBank/DDBJ databases">
        <authorList>
            <person name="de Groot N.N."/>
        </authorList>
    </citation>
    <scope>NUCLEOTIDE SEQUENCE [LARGE SCALE GENOMIC DNA]</scope>
    <source>
        <strain evidence="5 6">DSM 25186</strain>
    </source>
</reference>
<dbReference type="GO" id="GO:0006508">
    <property type="term" value="P:proteolysis"/>
    <property type="evidence" value="ECO:0007669"/>
    <property type="project" value="InterPro"/>
</dbReference>
<accession>A0A1G9HEH3</accession>
<dbReference type="STRING" id="1075417.SAMN05421823_104408"/>
<name>A0A1G9HEH3_9BACT</name>
<dbReference type="InterPro" id="IPR029058">
    <property type="entry name" value="AB_hydrolase_fold"/>
</dbReference>
<keyword evidence="2" id="KW-0378">Hydrolase</keyword>
<evidence type="ECO:0000313" key="6">
    <source>
        <dbReference type="Proteomes" id="UP000198510"/>
    </source>
</evidence>
<keyword evidence="3" id="KW-0732">Signal</keyword>
<proteinExistence type="inferred from homology"/>
<evidence type="ECO:0000256" key="3">
    <source>
        <dbReference type="SAM" id="SignalP"/>
    </source>
</evidence>
<dbReference type="Pfam" id="PF00561">
    <property type="entry name" value="Abhydrolase_1"/>
    <property type="match status" value="1"/>
</dbReference>
<dbReference type="InterPro" id="IPR002410">
    <property type="entry name" value="Peptidase_S33"/>
</dbReference>
<evidence type="ECO:0000256" key="2">
    <source>
        <dbReference type="ARBA" id="ARBA00022801"/>
    </source>
</evidence>
<dbReference type="PROSITE" id="PS51257">
    <property type="entry name" value="PROKAR_LIPOPROTEIN"/>
    <property type="match status" value="1"/>
</dbReference>
<dbReference type="OrthoDB" id="9796770at2"/>
<dbReference type="GO" id="GO:0008233">
    <property type="term" value="F:peptidase activity"/>
    <property type="evidence" value="ECO:0007669"/>
    <property type="project" value="InterPro"/>
</dbReference>
<dbReference type="Proteomes" id="UP000198510">
    <property type="component" value="Unassembled WGS sequence"/>
</dbReference>
<dbReference type="EMBL" id="FNFO01000004">
    <property type="protein sequence ID" value="SDL11255.1"/>
    <property type="molecule type" value="Genomic_DNA"/>
</dbReference>
<feature type="chain" id="PRO_5011501228" evidence="3">
    <location>
        <begin position="22"/>
        <end position="335"/>
    </location>
</feature>
<gene>
    <name evidence="5" type="ORF">SAMN05421823_104408</name>
</gene>